<reference evidence="9" key="1">
    <citation type="submission" date="2025-08" db="UniProtKB">
        <authorList>
            <consortium name="RefSeq"/>
        </authorList>
    </citation>
    <scope>IDENTIFICATION</scope>
    <source>
        <strain evidence="9">Tuebingen</strain>
        <tissue evidence="9">Fibroblasts and whole tissue</tissue>
    </source>
</reference>
<feature type="region of interest" description="Disordered" evidence="6">
    <location>
        <begin position="2173"/>
        <end position="2196"/>
    </location>
</feature>
<keyword evidence="4 5" id="KW-0238">DNA-binding</keyword>
<evidence type="ECO:0000313" key="9">
    <source>
        <dbReference type="RefSeq" id="XP_002663621.3"/>
    </source>
</evidence>
<evidence type="ECO:0000256" key="5">
    <source>
        <dbReference type="PROSITE-ProRule" id="PRU00309"/>
    </source>
</evidence>
<dbReference type="InterPro" id="IPR052958">
    <property type="entry name" value="IFN-induced_PKR_regulator"/>
</dbReference>
<protein>
    <submittedName>
        <fullName evidence="9">Uncharacterized protein si:dkey-250d21.1</fullName>
    </submittedName>
</protein>
<feature type="compositionally biased region" description="Polar residues" evidence="6">
    <location>
        <begin position="2517"/>
        <end position="2532"/>
    </location>
</feature>
<gene>
    <name evidence="9 10" type="primary">si:dkey-250d21.1</name>
</gene>
<feature type="region of interest" description="Disordered" evidence="6">
    <location>
        <begin position="93"/>
        <end position="125"/>
    </location>
</feature>
<feature type="region of interest" description="Disordered" evidence="6">
    <location>
        <begin position="2263"/>
        <end position="2283"/>
    </location>
</feature>
<organism evidence="8 9">
    <name type="scientific">Danio rerio</name>
    <name type="common">Zebrafish</name>
    <name type="synonym">Brachydanio rerio</name>
    <dbReference type="NCBI Taxonomy" id="7955"/>
    <lineage>
        <taxon>Eukaryota</taxon>
        <taxon>Metazoa</taxon>
        <taxon>Chordata</taxon>
        <taxon>Craniata</taxon>
        <taxon>Vertebrata</taxon>
        <taxon>Euteleostomi</taxon>
        <taxon>Actinopterygii</taxon>
        <taxon>Neopterygii</taxon>
        <taxon>Teleostei</taxon>
        <taxon>Ostariophysi</taxon>
        <taxon>Cypriniformes</taxon>
        <taxon>Danionidae</taxon>
        <taxon>Danioninae</taxon>
        <taxon>Danio</taxon>
    </lineage>
</organism>
<feature type="region of interest" description="Disordered" evidence="6">
    <location>
        <begin position="2342"/>
        <end position="2363"/>
    </location>
</feature>
<keyword evidence="8" id="KW-1185">Reference proteome</keyword>
<dbReference type="RefSeq" id="XP_002663621.3">
    <property type="nucleotide sequence ID" value="XM_002663575.8"/>
</dbReference>
<evidence type="ECO:0000256" key="6">
    <source>
        <dbReference type="SAM" id="MobiDB-lite"/>
    </source>
</evidence>
<dbReference type="AGR" id="ZFIN:ZDB-GENE-030131-8276"/>
<keyword evidence="2 5" id="KW-0863">Zinc-finger</keyword>
<evidence type="ECO:0000259" key="7">
    <source>
        <dbReference type="PROSITE" id="PS50950"/>
    </source>
</evidence>
<evidence type="ECO:0000256" key="4">
    <source>
        <dbReference type="ARBA" id="ARBA00023125"/>
    </source>
</evidence>
<feature type="region of interest" description="Disordered" evidence="6">
    <location>
        <begin position="730"/>
        <end position="756"/>
    </location>
</feature>
<proteinExistence type="evidence at protein level"/>
<dbReference type="GO" id="GO:0008270">
    <property type="term" value="F:zinc ion binding"/>
    <property type="evidence" value="ECO:0007669"/>
    <property type="project" value="UniProtKB-KW"/>
</dbReference>
<keyword evidence="1" id="KW-0479">Metal-binding</keyword>
<dbReference type="PANTHER" id="PTHR46289:SF2">
    <property type="entry name" value="THAP DOMAIN CONTAINING 12"/>
    <property type="match status" value="1"/>
</dbReference>
<evidence type="ECO:0000256" key="3">
    <source>
        <dbReference type="ARBA" id="ARBA00022833"/>
    </source>
</evidence>
<dbReference type="Pfam" id="PF05485">
    <property type="entry name" value="THAP"/>
    <property type="match status" value="1"/>
</dbReference>
<dbReference type="PANTHER" id="PTHR46289">
    <property type="entry name" value="52 KDA REPRESSOR OF THE INHIBITOR OF THE PROTEIN KINASE-LIKE PROTEIN-RELATED"/>
    <property type="match status" value="1"/>
</dbReference>
<dbReference type="ZFIN" id="ZDB-GENE-030131-8276">
    <property type="gene designation" value="si:dkey-250d21.1"/>
</dbReference>
<keyword evidence="11" id="KW-1267">Proteomics identification</keyword>
<dbReference type="GO" id="GO:0003677">
    <property type="term" value="F:DNA binding"/>
    <property type="evidence" value="ECO:0007669"/>
    <property type="project" value="UniProtKB-UniRule"/>
</dbReference>
<dbReference type="KEGG" id="dre:402835"/>
<evidence type="ECO:0000256" key="2">
    <source>
        <dbReference type="ARBA" id="ARBA00022771"/>
    </source>
</evidence>
<feature type="domain" description="THAP-type" evidence="7">
    <location>
        <begin position="1"/>
        <end position="86"/>
    </location>
</feature>
<accession>A0A8M1RR96</accession>
<dbReference type="SMART" id="SM00692">
    <property type="entry name" value="DM3"/>
    <property type="match status" value="1"/>
</dbReference>
<evidence type="ECO:0000256" key="1">
    <source>
        <dbReference type="ARBA" id="ARBA00022723"/>
    </source>
</evidence>
<evidence type="ECO:0000313" key="10">
    <source>
        <dbReference type="ZFIN" id="ZDB-GENE-030131-8276"/>
    </source>
</evidence>
<dbReference type="SUPFAM" id="SSF57716">
    <property type="entry name" value="Glucocorticoid receptor-like (DNA-binding domain)"/>
    <property type="match status" value="1"/>
</dbReference>
<evidence type="ECO:0007829" key="11">
    <source>
        <dbReference type="PeptideAtlas" id="A0A8M1RR96"/>
    </source>
</evidence>
<name>A0A8M1RR96_DANRE</name>
<dbReference type="OrthoDB" id="7683421at2759"/>
<feature type="region of interest" description="Disordered" evidence="6">
    <location>
        <begin position="2517"/>
        <end position="2540"/>
    </location>
</feature>
<dbReference type="GeneID" id="402835"/>
<evidence type="ECO:0000313" key="8">
    <source>
        <dbReference type="Proteomes" id="UP000000437"/>
    </source>
</evidence>
<dbReference type="SMART" id="SM00980">
    <property type="entry name" value="THAP"/>
    <property type="match status" value="1"/>
</dbReference>
<sequence>MPDCCAAANCKQSTDQSSVSFFEFPLDPDRCRQWVGRCNRPDLQTKTPEDLHKNYKVCSRHFETSMICQQSAVKCILKDDAVPTLFNFSTNQDNAQTSKRKRTREKTGEEPVVPKKTKGTTDDPNLSATEMEVKVEGVSAEISEIQNPPAHDETEKEDPAISKAKEILKEYFKETLAFTGFSINNKASLNPGGTLSVNTMCSEKIDQKEVLTLGEEVMREEIRNSLRLARFFSILLEDKTNIDGVDQIPVFIRSVTSGGYPQKHLLAFLPCDVDSESLFHMLISEIRNKWGLRLEHCRGFTYLSSGVMCQKLKDFTCRMLRDFPQVVLSPSEPYAFNVWLIRSMPILPIQEVVDTVEQVANVIRQSETLAKKLDAKITTLYGHIKGEVDRVKDSYQNRWEYATDAFQTMLDILEPLLSSIGEMCTSALSDVDAETVEALLKLKEKLKNFNFIITLVVLKNTLCCVSILNPSLRGIISISSTLQYTISNALKLLTKHMQEIPIFHRKWFSDALGRAKKLGVPVNLPADMVTNGESAENPQAALEDYYREALSKKVLQYLIDEVKRVLGTEMARILRWLSLVPSYMADHNFSIRKDKVADANLNNLARPDSFYDELGCWEVKWRHASKRRILPTSVFATLKIPDIGFYPNIQSLLRVLGTIPCVHAEADVYGQYDMVLNRYHSYMKEVTAEKRLSSMAFVYVNQDVNFSFEEMVEAYVKKNPEILQLIHEDDAMEVQPSDPETSANDASKEDAEEPREMTLNMDVERQKPPECAETNKEALKAALQSALTAAYSRQSRVTDQDQEVEYVTRSEMNEVLKVCEDVVRDRILSEVGTAFFSLFIDRVILFGEMEYLPVFIRFVDSFDVMRLELLGFVEVTNDTEAMCEHIYNVLTTEWHLDLSYCRGQAYLGSGELSYKLRAFACKIQEKNPLALCTHCSCYSFNTWWSRSVPVAAVMRAIDTLEEIVSFFQSMPALEKQLDQILAIGLRESYEKIHELQGQFCSSWLEKHDSYEVFAQILEPLTDWLANIENGQPQKWSLAVINRAKRLSQLIGDFDFIVAIVALKNASSFTRELSAALQKDHFSAASQLSQISGIVATLNRVKTNIKVFHQNWFDEACGFAQSLGVQVKVPDSVVVPRDSLLKPNSYYKDAMSVPLVDHLINMVKDYFSDDHKEALNLMSLVPSSVTMSCVFETLKAKPPLYIGDLPDPDNFFTELSCWKVKWKTKVVSVTIPETIFQTLRLPLMQYFVNINTLLKIMCVLPSTSLEYCGEVIRHNMYQDYLRNSSFMDRSPCLAMLQVSTDFNRDLDRMVAQCLKFTPKTLEGICLDKESKTLGKVVEIKTEDDNHMDEIEGMVSQQDKDSRTLVINAETQGQEANVQQERPEIMETEQQQSENIVEVVAEDPHIKIEEVDKVVDENGHPGEPADNIKNCGEVFKQAAMLARSNCSLTDLNKPEQDAVAQILASCHWVQEEMTQISEGAMLQSIVKAIREAVLCEVQDSPFFSIITDRVISVDEAKFLPVFIRYVNDCIPKVELIGFLPFDESFDVDLQAKALSATLEDKWGLQMGCCRGQSIMCIGTGSQSLRKVALGFLENYPLAVHTPSESCGLAYWLASSLQNAYITKVLETTEDLLQFFDQSPKLGSELAKTMDGLLNTPREALAEVPETCLSRWKKREDFFDILVDMLEGVLNCLDSVSNNSNGSWSSNMSLQSQTLSTAIRQVDFVVPLVILKNACAPLRNCSTVFRCGNPADIICELEKIIPIIDSLSKMLDNISGVHCVWFEEAVGLATKVTGLLSYAESVSSYDSPETFYMEAVSLPVLSGLIEEMKFNFSENHLKALKVLSLLPTCNPLPILPESTDKLHTIYLSDLPEPETAEEDINTWATVWREKYQDVCPPTSISETLLHNEAKSLPNVATLLKIAAVLPSISMECDLMKTTLNSLRILLRDGIFSRGSKTDAVMLLMHRQTLQSLEEVIEKCIEVDPESHQFLAQVKARVNHLRMEGEVIAMAPQEITVDTNGSGNTQEATDAVIDLKTAAQEEAPVETNGSSEIDVAEEASVMSTPDEPVSLIIQSSDKNTATAQAIPICSSLPISKLDQPTESVQDATMQTAEAEHDNCDQLIPVVHDAPVDRGPDITSQGVTEPFIEEQPVNSVQLVSADQSESSPLMEVDQFAAAEPDETDRPTAEEQVVPEQAAAHKSEILENDSSIVAQDRSYHTVTEIADGQFISEHQSESVQLMAVDLSVDDQLVSVDHSEADQVMEFEESGNAPCVVDHKGDDSQPATGEQLEDQQLAVTSVEPDQSVEKVQVEACLIETGMARETDQLASKSGSDQHEAEDNFENDHSVAAGQGKTGQSVTDQSVTEDDTVKDEVMTDVNLKTNHSVVESQDNTGILSESDQLKVSYVENEQSVAGGQCEIGQSVTKDQTVNDQVMTDVVLETDHLVAEGQDEASQVEDELINENNLKSEEQIESDHVIVFDSGNDHSVAADQGETGQPVTDENVKNQYMTDDRLETNLSVVQNQEESSQTETGLSDTGNDHSVAAGQGETGQLVAEDLTVKKKDVAGHHLESNHSVGESLNEIAFINKGEVILDDQKENDQLMVCDSANDQSVAEYPAEIGQSVTEVKTVKAQFVADDQLQIHHSVVESQDETDQTETGLANEGEFMSGNQSKSTSLIVCDFGSDHSVAASQGEAGQLVGEDHNVKDQVMTDDNLETGHLVVVSPDETGQAETGSVNTDGFMSVAHCESDQLMVLNSGNDQSGTEDHHVTEQSETGDANITEQFLVVGQDENNHSAEDGEEQSSQIGTGFPTEGETFQVVQEDQRSDQLMLDDMSENYQSGTADQDVTCHSVTGDQSVPDQFIAVGHVESDQSIVEGKNEGGMAVSVFPNEAGTSQLILADQCESDQLMVVDSENDQAVTSVQSGDVQSVLPQTAEISHLVLGNQCESDQLMVVESGSDQLVTGNLTNQSSSDQNLTDAFVEVTASQPIVECPSGSGLADAGGNNQVVSGNHDGDQLVADEPCANGQSVVESQGAAIIATNQSVPDEPMEVSQGGSDQIVPGNQSEIDQSITVDQDGSNQPKLTAERGTNQFNSTASHGSAQETAAVNVCLSHPFETPSVTDYCSPASPEDITDHPIAADSVTDQSEVKVVDGTEQVVTPDDSAHKQNIFTPYDAVAREDLLKELCRIKFFSIVAEDELIIDGQPFIPVAIHYLDKQDIQCEKILAFLPVSTNVASFVDSLIIVLSEKWGLNLALCRSQTLARSDTHASQMTPASALLSQRLPHAFSFPKPIPLKSLLASLSSLREVTQSFEYLEQLFMWFSEDHQRRVRLEDAVVHLFQKDERKARELKAMISSNQLAMSHEVLELTTDILEAIVLCLNEMKGNQDNEPNAAQAQSFLSAIQNFDFILTVLIMKNILSLTKNLSLSLQGNSHDVYQAVNRLSDVLPSLSEMKNRLESHHETWFQEAVSLASKLQVPSLQTPINVHYKEDISKGAIEHCISEVKGVSLDVLSALRCLQVVPYVMSKVEGCCKDTEFVKVFKDDLPDPSSLQAELQRWRDRWQDSIATHQHLPDTVLGTLKVSDIQTFPNILTILRLLAVLPFSSMQSRQGKVNSELYPL</sequence>
<dbReference type="Proteomes" id="UP000000437">
    <property type="component" value="Chromosome 10"/>
</dbReference>
<dbReference type="InterPro" id="IPR006612">
    <property type="entry name" value="THAP_Znf"/>
</dbReference>
<dbReference type="PROSITE" id="PS50950">
    <property type="entry name" value="ZF_THAP"/>
    <property type="match status" value="1"/>
</dbReference>
<keyword evidence="3" id="KW-0862">Zinc</keyword>